<accession>A0AAU7T6A8</accession>
<dbReference type="GO" id="GO:0016301">
    <property type="term" value="F:kinase activity"/>
    <property type="evidence" value="ECO:0007669"/>
    <property type="project" value="UniProtKB-KW"/>
</dbReference>
<dbReference type="SUPFAM" id="SSF55781">
    <property type="entry name" value="GAF domain-like"/>
    <property type="match status" value="1"/>
</dbReference>
<evidence type="ECO:0000256" key="3">
    <source>
        <dbReference type="ARBA" id="ARBA00023015"/>
    </source>
</evidence>
<dbReference type="SMART" id="SM00065">
    <property type="entry name" value="GAF"/>
    <property type="match status" value="1"/>
</dbReference>
<dbReference type="Pfam" id="PF13185">
    <property type="entry name" value="GAF_2"/>
    <property type="match status" value="1"/>
</dbReference>
<dbReference type="Gene3D" id="3.30.450.40">
    <property type="match status" value="1"/>
</dbReference>
<dbReference type="EMBL" id="CP158165">
    <property type="protein sequence ID" value="XBV22163.1"/>
    <property type="molecule type" value="Genomic_DNA"/>
</dbReference>
<evidence type="ECO:0000313" key="6">
    <source>
        <dbReference type="EMBL" id="XBV22163.1"/>
    </source>
</evidence>
<protein>
    <submittedName>
        <fullName evidence="6">GAF and ANTAR domain-containing protein</fullName>
    </submittedName>
</protein>
<keyword evidence="2" id="KW-0418">Kinase</keyword>
<evidence type="ECO:0000259" key="5">
    <source>
        <dbReference type="PROSITE" id="PS50921"/>
    </source>
</evidence>
<sequence>MPDDRGVTRAEMFAELALALHSATNLDETVEAVVQSALPMVGCDYAGVLLAGPAGPNGSPVIGAVTDARVERLYRWQIESGTGPALDVLTGGRPVYVADVALAAGRPHWRTEAVACGIGSVLHLPMLAGGHNLGVLSLYAVKPHAFSDIDAEPIGRIVARHATVAISSSRKEEDLLRAVDARKLVGLAMGILMERYGLDGDRAFEVLRRYSQETNTKLHTVAQRLVETRNLPSDHKLGD</sequence>
<feature type="domain" description="ANTAR" evidence="5">
    <location>
        <begin position="165"/>
        <end position="226"/>
    </location>
</feature>
<reference evidence="6" key="1">
    <citation type="submission" date="2024-06" db="EMBL/GenBank/DDBJ databases">
        <title>Kribbella sp. strain HUAS MG21 genome sequences.</title>
        <authorList>
            <person name="Mo P."/>
        </authorList>
    </citation>
    <scope>NUCLEOTIDE SEQUENCE</scope>
    <source>
        <strain evidence="6">HUAS MG21</strain>
    </source>
</reference>
<keyword evidence="3" id="KW-0805">Transcription regulation</keyword>
<gene>
    <name evidence="6" type="ORF">ABN611_26810</name>
</gene>
<dbReference type="InterPro" id="IPR012074">
    <property type="entry name" value="GAF_ANTAR"/>
</dbReference>
<dbReference type="InterPro" id="IPR003018">
    <property type="entry name" value="GAF"/>
</dbReference>
<evidence type="ECO:0000256" key="1">
    <source>
        <dbReference type="ARBA" id="ARBA00022679"/>
    </source>
</evidence>
<dbReference type="Gene3D" id="1.10.10.10">
    <property type="entry name" value="Winged helix-like DNA-binding domain superfamily/Winged helix DNA-binding domain"/>
    <property type="match status" value="1"/>
</dbReference>
<dbReference type="Pfam" id="PF03861">
    <property type="entry name" value="ANTAR"/>
    <property type="match status" value="1"/>
</dbReference>
<dbReference type="PROSITE" id="PS50921">
    <property type="entry name" value="ANTAR"/>
    <property type="match status" value="1"/>
</dbReference>
<dbReference type="AlphaFoldDB" id="A0AAU7T6A8"/>
<evidence type="ECO:0000256" key="4">
    <source>
        <dbReference type="ARBA" id="ARBA00023163"/>
    </source>
</evidence>
<name>A0AAU7T6A8_9ACTN</name>
<dbReference type="GO" id="GO:0003723">
    <property type="term" value="F:RNA binding"/>
    <property type="evidence" value="ECO:0007669"/>
    <property type="project" value="InterPro"/>
</dbReference>
<dbReference type="InterPro" id="IPR036388">
    <property type="entry name" value="WH-like_DNA-bd_sf"/>
</dbReference>
<dbReference type="InterPro" id="IPR005561">
    <property type="entry name" value="ANTAR"/>
</dbReference>
<dbReference type="PIRSF" id="PIRSF036625">
    <property type="entry name" value="GAF_ANTAR"/>
    <property type="match status" value="1"/>
</dbReference>
<dbReference type="SMART" id="SM01012">
    <property type="entry name" value="ANTAR"/>
    <property type="match status" value="1"/>
</dbReference>
<dbReference type="SUPFAM" id="SSF52172">
    <property type="entry name" value="CheY-like"/>
    <property type="match status" value="1"/>
</dbReference>
<organism evidence="6">
    <name type="scientific">Kribbella sp. HUAS MG21</name>
    <dbReference type="NCBI Taxonomy" id="3160966"/>
    <lineage>
        <taxon>Bacteria</taxon>
        <taxon>Bacillati</taxon>
        <taxon>Actinomycetota</taxon>
        <taxon>Actinomycetes</taxon>
        <taxon>Propionibacteriales</taxon>
        <taxon>Kribbellaceae</taxon>
        <taxon>Kribbella</taxon>
    </lineage>
</organism>
<proteinExistence type="predicted"/>
<evidence type="ECO:0000256" key="2">
    <source>
        <dbReference type="ARBA" id="ARBA00022777"/>
    </source>
</evidence>
<dbReference type="InterPro" id="IPR029016">
    <property type="entry name" value="GAF-like_dom_sf"/>
</dbReference>
<keyword evidence="1" id="KW-0808">Transferase</keyword>
<dbReference type="RefSeq" id="WP_350275009.1">
    <property type="nucleotide sequence ID" value="NZ_CP158165.1"/>
</dbReference>
<keyword evidence="4" id="KW-0804">Transcription</keyword>
<dbReference type="InterPro" id="IPR011006">
    <property type="entry name" value="CheY-like_superfamily"/>
</dbReference>